<keyword evidence="1" id="KW-0812">Transmembrane</keyword>
<keyword evidence="3" id="KW-1185">Reference proteome</keyword>
<evidence type="ECO:0000313" key="3">
    <source>
        <dbReference type="Proteomes" id="UP000764045"/>
    </source>
</evidence>
<dbReference type="EMBL" id="JACJJL010000040">
    <property type="protein sequence ID" value="MBM6663031.1"/>
    <property type="molecule type" value="Genomic_DNA"/>
</dbReference>
<evidence type="ECO:0000256" key="1">
    <source>
        <dbReference type="SAM" id="Phobius"/>
    </source>
</evidence>
<organism evidence="2 3">
    <name type="scientific">Marseilla massiliensis</name>
    <dbReference type="NCBI Taxonomy" id="1841864"/>
    <lineage>
        <taxon>Bacteria</taxon>
        <taxon>Pseudomonadati</taxon>
        <taxon>Bacteroidota</taxon>
        <taxon>Bacteroidia</taxon>
        <taxon>Bacteroidales</taxon>
        <taxon>Prevotellaceae</taxon>
        <taxon>Marseilla</taxon>
    </lineage>
</organism>
<dbReference type="AlphaFoldDB" id="A0A938WN23"/>
<reference evidence="2 3" key="1">
    <citation type="journal article" date="2021" name="Sci. Rep.">
        <title>The distribution of antibiotic resistance genes in chicken gut microbiota commensals.</title>
        <authorList>
            <person name="Juricova H."/>
            <person name="Matiasovicova J."/>
            <person name="Kubasova T."/>
            <person name="Cejkova D."/>
            <person name="Rychlik I."/>
        </authorList>
    </citation>
    <scope>NUCLEOTIDE SEQUENCE [LARGE SCALE GENOMIC DNA]</scope>
    <source>
        <strain evidence="2 3">An819</strain>
    </source>
</reference>
<gene>
    <name evidence="2" type="ORF">H6B30_14985</name>
</gene>
<sequence length="58" mass="6002">MNGNKHSDNGRPRGVELRSEGMVSMAGGVPRRLLWLSAAVMAVAAAVVGVVAAALTWL</sequence>
<dbReference type="Proteomes" id="UP000764045">
    <property type="component" value="Unassembled WGS sequence"/>
</dbReference>
<keyword evidence="1" id="KW-1133">Transmembrane helix</keyword>
<feature type="transmembrane region" description="Helical" evidence="1">
    <location>
        <begin position="33"/>
        <end position="57"/>
    </location>
</feature>
<accession>A0A938WN23</accession>
<evidence type="ECO:0000313" key="2">
    <source>
        <dbReference type="EMBL" id="MBM6663031.1"/>
    </source>
</evidence>
<protein>
    <submittedName>
        <fullName evidence="2">Uncharacterized protein</fullName>
    </submittedName>
</protein>
<name>A0A938WN23_9BACT</name>
<keyword evidence="1" id="KW-0472">Membrane</keyword>
<comment type="caution">
    <text evidence="2">The sequence shown here is derived from an EMBL/GenBank/DDBJ whole genome shotgun (WGS) entry which is preliminary data.</text>
</comment>
<dbReference type="RefSeq" id="WP_205112011.1">
    <property type="nucleotide sequence ID" value="NZ_JACJJL010000040.1"/>
</dbReference>
<proteinExistence type="predicted"/>